<feature type="domain" description="PRTase-CE" evidence="1">
    <location>
        <begin position="11"/>
        <end position="276"/>
    </location>
</feature>
<dbReference type="STRING" id="441112.SAMN04488094_1452"/>
<protein>
    <submittedName>
        <fullName evidence="3">Uncharacterized protein</fullName>
    </submittedName>
</protein>
<gene>
    <name evidence="3" type="ORF">SAMN04488094_1452</name>
</gene>
<organism evidence="3 4">
    <name type="scientific">Tropicimonas isoalkanivorans</name>
    <dbReference type="NCBI Taxonomy" id="441112"/>
    <lineage>
        <taxon>Bacteria</taxon>
        <taxon>Pseudomonadati</taxon>
        <taxon>Pseudomonadota</taxon>
        <taxon>Alphaproteobacteria</taxon>
        <taxon>Rhodobacterales</taxon>
        <taxon>Roseobacteraceae</taxon>
        <taxon>Tropicimonas</taxon>
    </lineage>
</organism>
<dbReference type="EMBL" id="FOLG01000045">
    <property type="protein sequence ID" value="SFD36033.1"/>
    <property type="molecule type" value="Genomic_DNA"/>
</dbReference>
<dbReference type="InterPro" id="IPR057055">
    <property type="entry name" value="wHTH-PRTase_assoc"/>
</dbReference>
<evidence type="ECO:0000313" key="3">
    <source>
        <dbReference type="EMBL" id="SFD36033.1"/>
    </source>
</evidence>
<evidence type="ECO:0000259" key="1">
    <source>
        <dbReference type="Pfam" id="PF24390"/>
    </source>
</evidence>
<reference evidence="3 4" key="1">
    <citation type="submission" date="2016-10" db="EMBL/GenBank/DDBJ databases">
        <authorList>
            <person name="de Groot N.N."/>
        </authorList>
    </citation>
    <scope>NUCLEOTIDE SEQUENCE [LARGE SCALE GENOMIC DNA]</scope>
    <source>
        <strain evidence="3 4">DSM 19548</strain>
    </source>
</reference>
<dbReference type="RefSeq" id="WP_132464573.1">
    <property type="nucleotide sequence ID" value="NZ_FOLG01000045.1"/>
</dbReference>
<dbReference type="Proteomes" id="UP000198728">
    <property type="component" value="Unassembled WGS sequence"/>
</dbReference>
<proteinExistence type="predicted"/>
<dbReference type="Pfam" id="PF24390">
    <property type="entry name" value="PRTase-CE"/>
    <property type="match status" value="1"/>
</dbReference>
<accession>A0A1I1RWZ8</accession>
<keyword evidence="4" id="KW-1185">Reference proteome</keyword>
<evidence type="ECO:0000313" key="4">
    <source>
        <dbReference type="Proteomes" id="UP000198728"/>
    </source>
</evidence>
<evidence type="ECO:0000259" key="2">
    <source>
        <dbReference type="Pfam" id="PF24409"/>
    </source>
</evidence>
<dbReference type="InterPro" id="IPR056920">
    <property type="entry name" value="PRTase-CE"/>
</dbReference>
<dbReference type="Pfam" id="PF24409">
    <property type="entry name" value="wHTH-PRTase_assc"/>
    <property type="match status" value="1"/>
</dbReference>
<dbReference type="AlphaFoldDB" id="A0A1I1RWZ8"/>
<dbReference type="OrthoDB" id="4288730at2"/>
<sequence length="406" mass="45743">MANFSEREVAQRWLERFVETDREIAASLIDELLLVSGGELTNGITQLFDKVHAQYGGKRPLAFYAEREVEWDKNQVLPIFANARDGRAVGKGPPPIPFDPNRPEVGSEGLIANMITSYCRQHGQQMLNHPGPDLLRKRKAGPIVVVADFIGSGQRVWEMLEAFRAVASVRSWRSYHLIDFYVVAYSGTEEGLCLVQSSRLRPKVLTVTGCPTINTAFRKPTRDAVRQLCRTYPPNHNRPLGYGEAGALIAFEHGVPNNAPPILHSGWGNWEPLFQRRSTIAAKGEFPSTNRAEVAARAEQLLRIRGAETYLSDSRGRRWIKTMLVLAAIEAGARSLAQISAHSRLKLETVQEIVDFTEIARWTTRKLTLSALGRSELRRLKRRRARSPILPKPSKPFYYPTQLRAR</sequence>
<name>A0A1I1RWZ8_9RHOB</name>
<feature type="domain" description="PRTase associated wHTH" evidence="2">
    <location>
        <begin position="323"/>
        <end position="405"/>
    </location>
</feature>